<evidence type="ECO:0000313" key="18">
    <source>
        <dbReference type="EMBL" id="GAV51623.1"/>
    </source>
</evidence>
<dbReference type="Gene3D" id="2.60.15.10">
    <property type="entry name" value="F0F1 ATP synthase delta/epsilon subunit, N-terminal"/>
    <property type="match status" value="1"/>
</dbReference>
<evidence type="ECO:0000256" key="7">
    <source>
        <dbReference type="ARBA" id="ARBA00022792"/>
    </source>
</evidence>
<keyword evidence="11" id="KW-0472">Membrane</keyword>
<evidence type="ECO:0000256" key="8">
    <source>
        <dbReference type="ARBA" id="ARBA00022946"/>
    </source>
</evidence>
<evidence type="ECO:0000256" key="14">
    <source>
        <dbReference type="ARBA" id="ARBA00031669"/>
    </source>
</evidence>
<evidence type="ECO:0000256" key="3">
    <source>
        <dbReference type="ARBA" id="ARBA00011648"/>
    </source>
</evidence>
<keyword evidence="7" id="KW-0999">Mitochondrion inner membrane</keyword>
<gene>
    <name evidence="18" type="ORF">ZYGR_0AF00940</name>
</gene>
<comment type="subunit">
    <text evidence="3">F-type ATPases have 2 components, CF(1) - the catalytic core - and CF(0) - the membrane proton channel. CF(1) has five subunits: alpha(3), beta(3), gamma(1), delta(1), epsilon(1). CF(0) has three main subunits: a, b and c.</text>
</comment>
<evidence type="ECO:0000259" key="17">
    <source>
        <dbReference type="Pfam" id="PF21334"/>
    </source>
</evidence>
<evidence type="ECO:0000313" key="19">
    <source>
        <dbReference type="Proteomes" id="UP000187013"/>
    </source>
</evidence>
<evidence type="ECO:0000256" key="2">
    <source>
        <dbReference type="ARBA" id="ARBA00005712"/>
    </source>
</evidence>
<accession>A0A1Q3A7M8</accession>
<sequence>MFRLNAARTLTKSINAVAKRTYAEAAANDFLKLQFALPHETLFAGNKVTQVNLPAKSGGLGVLANHVPTVEQLTPGVVEIFEGGNTKKYFVSGGFASVQPDSTLCVTSVEAFPLESFSQENVKSLISDASKNLSSSDEKVAATAAIQLEVLEALQAALK</sequence>
<dbReference type="OrthoDB" id="270171at2759"/>
<comment type="similarity">
    <text evidence="2">Belongs to the ATPase epsilon chain family.</text>
</comment>
<evidence type="ECO:0000256" key="15">
    <source>
        <dbReference type="ARBA" id="ARBA00045605"/>
    </source>
</evidence>
<keyword evidence="6" id="KW-0375">Hydrogen ion transport</keyword>
<dbReference type="Pfam" id="PF21334">
    <property type="entry name" value="ATPD_C_fung"/>
    <property type="match status" value="1"/>
</dbReference>
<evidence type="ECO:0000256" key="5">
    <source>
        <dbReference type="ARBA" id="ARBA00022448"/>
    </source>
</evidence>
<dbReference type="Pfam" id="PF02823">
    <property type="entry name" value="ATP-synt_DE_N"/>
    <property type="match status" value="1"/>
</dbReference>
<dbReference type="InterPro" id="IPR001469">
    <property type="entry name" value="ATP_synth_F1_dsu/esu"/>
</dbReference>
<dbReference type="CDD" id="cd12152">
    <property type="entry name" value="F1-ATPase_delta"/>
    <property type="match status" value="1"/>
</dbReference>
<dbReference type="SUPFAM" id="SSF51344">
    <property type="entry name" value="Epsilon subunit of F1F0-ATP synthase N-terminal domain"/>
    <property type="match status" value="1"/>
</dbReference>
<dbReference type="GO" id="GO:0046933">
    <property type="term" value="F:proton-transporting ATP synthase activity, rotational mechanism"/>
    <property type="evidence" value="ECO:0007669"/>
    <property type="project" value="InterPro"/>
</dbReference>
<feature type="domain" description="ATP synthase F1 complex delta/epsilon subunit N-terminal" evidence="16">
    <location>
        <begin position="31"/>
        <end position="103"/>
    </location>
</feature>
<dbReference type="HAMAP" id="MF_00530">
    <property type="entry name" value="ATP_synth_epsil_bac"/>
    <property type="match status" value="1"/>
</dbReference>
<keyword evidence="13" id="KW-0066">ATP synthesis</keyword>
<dbReference type="InterPro" id="IPR048938">
    <property type="entry name" value="ATPD_C_fung"/>
</dbReference>
<dbReference type="FunFam" id="2.60.15.10:FF:000003">
    <property type="entry name" value="ATP synthase subunit delta, mitochondrial"/>
    <property type="match status" value="1"/>
</dbReference>
<keyword evidence="12" id="KW-0139">CF(1)</keyword>
<dbReference type="Proteomes" id="UP000187013">
    <property type="component" value="Unassembled WGS sequence"/>
</dbReference>
<evidence type="ECO:0000259" key="16">
    <source>
        <dbReference type="Pfam" id="PF02823"/>
    </source>
</evidence>
<evidence type="ECO:0000256" key="6">
    <source>
        <dbReference type="ARBA" id="ARBA00022781"/>
    </source>
</evidence>
<evidence type="ECO:0000256" key="13">
    <source>
        <dbReference type="ARBA" id="ARBA00023310"/>
    </source>
</evidence>
<dbReference type="GO" id="GO:0045259">
    <property type="term" value="C:proton-transporting ATP synthase complex"/>
    <property type="evidence" value="ECO:0007669"/>
    <property type="project" value="UniProtKB-KW"/>
</dbReference>
<keyword evidence="8" id="KW-0809">Transit peptide</keyword>
<dbReference type="PANTHER" id="PTHR13822">
    <property type="entry name" value="ATP SYNTHASE DELTA/EPSILON CHAIN"/>
    <property type="match status" value="1"/>
</dbReference>
<evidence type="ECO:0000256" key="11">
    <source>
        <dbReference type="ARBA" id="ARBA00023136"/>
    </source>
</evidence>
<name>A0A1Q3A7M8_ZYGRO</name>
<comment type="caution">
    <text evidence="18">The sequence shown here is derived from an EMBL/GenBank/DDBJ whole genome shotgun (WGS) entry which is preliminary data.</text>
</comment>
<protein>
    <recommendedName>
        <fullName evidence="4">ATP synthase subunit delta, mitochondrial</fullName>
    </recommendedName>
    <alternativeName>
        <fullName evidence="14">F-ATPase delta subunit</fullName>
    </alternativeName>
</protein>
<dbReference type="Gene3D" id="6.10.140.880">
    <property type="match status" value="1"/>
</dbReference>
<evidence type="ECO:0000256" key="9">
    <source>
        <dbReference type="ARBA" id="ARBA00023065"/>
    </source>
</evidence>
<evidence type="ECO:0000256" key="4">
    <source>
        <dbReference type="ARBA" id="ARBA00016960"/>
    </source>
</evidence>
<reference evidence="18 19" key="1">
    <citation type="submission" date="2016-08" db="EMBL/GenBank/DDBJ databases">
        <title>Draft genome sequence of allopolyploid Zygosaccharomyces rouxii.</title>
        <authorList>
            <person name="Watanabe J."/>
            <person name="Uehara K."/>
            <person name="Mogi Y."/>
            <person name="Tsukioka Y."/>
        </authorList>
    </citation>
    <scope>NUCLEOTIDE SEQUENCE [LARGE SCALE GENOMIC DNA]</scope>
    <source>
        <strain evidence="18 19">NBRC 110957</strain>
    </source>
</reference>
<comment type="function">
    <text evidence="15">Mitochondrial membrane ATP synthase (F(1)F(0) ATP synthase or Complex V) produces ATP from ADP in the presence of a proton gradient across the membrane which is generated by electron transport complexes of the respiratory chain. F-type ATPases consist of two structural domains, F(1) - containing the extramembraneous catalytic core, and F(0) - containing the membrane proton channel, linked together by a central stalk and a peripheral stalk. During catalysis, ATP turnover in the catalytic domain of F(1) is coupled via a rotary mechanism of the central stalk subunits to proton translocation. Part of the complex F(1) domain and of the central stalk which is part of the complex rotary element. Rotation of the central stalk against the surrounding alpha(3)beta(3) subunits leads to hydrolysis of ATP in three separate catalytic sites on the beta subunits.</text>
</comment>
<evidence type="ECO:0000256" key="10">
    <source>
        <dbReference type="ARBA" id="ARBA00023128"/>
    </source>
</evidence>
<dbReference type="PANTHER" id="PTHR13822:SF7">
    <property type="entry name" value="ATP SYNTHASE SUBUNIT DELTA, MITOCHONDRIAL"/>
    <property type="match status" value="1"/>
</dbReference>
<proteinExistence type="inferred from homology"/>
<dbReference type="InterPro" id="IPR036771">
    <property type="entry name" value="ATPsynth_dsu/esu_N"/>
</dbReference>
<evidence type="ECO:0000256" key="12">
    <source>
        <dbReference type="ARBA" id="ARBA00023196"/>
    </source>
</evidence>
<dbReference type="InterPro" id="IPR020546">
    <property type="entry name" value="ATP_synth_F1_dsu/esu_N"/>
</dbReference>
<feature type="domain" description="F1F0-ATP synthase subunit delta C-terminal" evidence="17">
    <location>
        <begin position="117"/>
        <end position="156"/>
    </location>
</feature>
<organism evidence="18 19">
    <name type="scientific">Zygosaccharomyces rouxii</name>
    <dbReference type="NCBI Taxonomy" id="4956"/>
    <lineage>
        <taxon>Eukaryota</taxon>
        <taxon>Fungi</taxon>
        <taxon>Dikarya</taxon>
        <taxon>Ascomycota</taxon>
        <taxon>Saccharomycotina</taxon>
        <taxon>Saccharomycetes</taxon>
        <taxon>Saccharomycetales</taxon>
        <taxon>Saccharomycetaceae</taxon>
        <taxon>Zygosaccharomyces</taxon>
    </lineage>
</organism>
<dbReference type="AlphaFoldDB" id="A0A1Q3A7M8"/>
<keyword evidence="10" id="KW-0496">Mitochondrion</keyword>
<keyword evidence="5" id="KW-0813">Transport</keyword>
<comment type="subcellular location">
    <subcellularLocation>
        <location evidence="1">Mitochondrion inner membrane</location>
    </subcellularLocation>
</comment>
<keyword evidence="9" id="KW-0406">Ion transport</keyword>
<evidence type="ECO:0000256" key="1">
    <source>
        <dbReference type="ARBA" id="ARBA00004273"/>
    </source>
</evidence>
<dbReference type="GO" id="GO:0005743">
    <property type="term" value="C:mitochondrial inner membrane"/>
    <property type="evidence" value="ECO:0007669"/>
    <property type="project" value="UniProtKB-SubCell"/>
</dbReference>
<dbReference type="EMBL" id="BDGX01000032">
    <property type="protein sequence ID" value="GAV51623.1"/>
    <property type="molecule type" value="Genomic_DNA"/>
</dbReference>